<protein>
    <recommendedName>
        <fullName evidence="3">DUF721 domain-containing protein</fullName>
    </recommendedName>
</protein>
<dbReference type="Proteomes" id="UP001549184">
    <property type="component" value="Unassembled WGS sequence"/>
</dbReference>
<reference evidence="1 2" key="1">
    <citation type="submission" date="2024-06" db="EMBL/GenBank/DDBJ databases">
        <title>Sorghum-associated microbial communities from plants grown in Nebraska, USA.</title>
        <authorList>
            <person name="Schachtman D."/>
        </authorList>
    </citation>
    <scope>NUCLEOTIDE SEQUENCE [LARGE SCALE GENOMIC DNA]</scope>
    <source>
        <strain evidence="1 2">1073</strain>
    </source>
</reference>
<evidence type="ECO:0000313" key="1">
    <source>
        <dbReference type="EMBL" id="MET3652039.1"/>
    </source>
</evidence>
<dbReference type="Pfam" id="PF05258">
    <property type="entry name" value="DciA"/>
    <property type="match status" value="1"/>
</dbReference>
<evidence type="ECO:0000313" key="2">
    <source>
        <dbReference type="Proteomes" id="UP001549184"/>
    </source>
</evidence>
<dbReference type="InterPro" id="IPR007922">
    <property type="entry name" value="DciA-like"/>
</dbReference>
<name>A0ABV2JW17_9GAMM</name>
<sequence length="174" mass="18953">MICILFLRQKMSASMQRDDSKPYRRSGSGLKAITDFGPIASLARKARELDALDRALRQTLPSPLREQVRFANLKDGRLVFLAPSPALAARLRLLQTQILSTARAVGTYASSVTVKVAPQPPTENVPDRSKPLSPAAASHLRAAAASTTDPELRELFLELASIAEVSDSRSDETR</sequence>
<dbReference type="EMBL" id="JBEPMU010000002">
    <property type="protein sequence ID" value="MET3652039.1"/>
    <property type="molecule type" value="Genomic_DNA"/>
</dbReference>
<proteinExistence type="predicted"/>
<keyword evidence="2" id="KW-1185">Reference proteome</keyword>
<comment type="caution">
    <text evidence="1">The sequence shown here is derived from an EMBL/GenBank/DDBJ whole genome shotgun (WGS) entry which is preliminary data.</text>
</comment>
<gene>
    <name evidence="1" type="ORF">ABIC75_001761</name>
</gene>
<evidence type="ECO:0008006" key="3">
    <source>
        <dbReference type="Google" id="ProtNLM"/>
    </source>
</evidence>
<accession>A0ABV2JW17</accession>
<organism evidence="1 2">
    <name type="scientific">Dyella japonica</name>
    <dbReference type="NCBI Taxonomy" id="231455"/>
    <lineage>
        <taxon>Bacteria</taxon>
        <taxon>Pseudomonadati</taxon>
        <taxon>Pseudomonadota</taxon>
        <taxon>Gammaproteobacteria</taxon>
        <taxon>Lysobacterales</taxon>
        <taxon>Rhodanobacteraceae</taxon>
        <taxon>Dyella</taxon>
    </lineage>
</organism>